<sequence>MGKKSGETGAANKSKEVSLLILNSKNKKIWEVIYKRRLLLNYM</sequence>
<reference evidence="1 2" key="1">
    <citation type="submission" date="2024-04" db="EMBL/GenBank/DDBJ databases">
        <title>Defined microbial consortia suppress multidrug-resistant proinflammatory Enterobacteriaceae via ecological control.</title>
        <authorList>
            <person name="Furuichi M."/>
            <person name="Kawaguchi T."/>
            <person name="Pust M."/>
            <person name="Yasuma K."/>
            <person name="Plichta D."/>
            <person name="Hasegawa N."/>
            <person name="Ohya T."/>
            <person name="Bhattarai S."/>
            <person name="Sasajima S."/>
            <person name="Aoto Y."/>
            <person name="Tuganbaev T."/>
            <person name="Yaginuma M."/>
            <person name="Ueda M."/>
            <person name="Okahashi N."/>
            <person name="Amafuji K."/>
            <person name="Kiridooshi Y."/>
            <person name="Sugita K."/>
            <person name="Strazar M."/>
            <person name="Skelly A."/>
            <person name="Suda W."/>
            <person name="Hattori M."/>
            <person name="Nakamoto N."/>
            <person name="Caballero S."/>
            <person name="Norman J."/>
            <person name="Olle B."/>
            <person name="Tanoue T."/>
            <person name="Arita M."/>
            <person name="Bucci V."/>
            <person name="Atarashi K."/>
            <person name="Xavier R."/>
            <person name="Honda K."/>
        </authorList>
    </citation>
    <scope>NUCLEOTIDE SEQUENCE [LARGE SCALE GENOMIC DNA]</scope>
    <source>
        <strain evidence="2">k34-0107-D12</strain>
    </source>
</reference>
<organism evidence="1 2">
    <name type="scientific">Blautia parvula</name>
    <dbReference type="NCBI Taxonomy" id="2877527"/>
    <lineage>
        <taxon>Bacteria</taxon>
        <taxon>Bacillati</taxon>
        <taxon>Bacillota</taxon>
        <taxon>Clostridia</taxon>
        <taxon>Lachnospirales</taxon>
        <taxon>Lachnospiraceae</taxon>
        <taxon>Blautia</taxon>
    </lineage>
</organism>
<evidence type="ECO:0000313" key="1">
    <source>
        <dbReference type="EMBL" id="GAA6503083.1"/>
    </source>
</evidence>
<gene>
    <name evidence="1" type="ORF">K340107D12_58990</name>
</gene>
<evidence type="ECO:0000313" key="2">
    <source>
        <dbReference type="Proteomes" id="UP001600941"/>
    </source>
</evidence>
<name>A0ABQ0C2R5_9FIRM</name>
<protein>
    <submittedName>
        <fullName evidence="1">Uncharacterized protein</fullName>
    </submittedName>
</protein>
<dbReference type="EMBL" id="BAABZQ010000001">
    <property type="protein sequence ID" value="GAA6503083.1"/>
    <property type="molecule type" value="Genomic_DNA"/>
</dbReference>
<accession>A0ABQ0C2R5</accession>
<proteinExistence type="predicted"/>
<comment type="caution">
    <text evidence="1">The sequence shown here is derived from an EMBL/GenBank/DDBJ whole genome shotgun (WGS) entry which is preliminary data.</text>
</comment>
<dbReference type="Proteomes" id="UP001600941">
    <property type="component" value="Unassembled WGS sequence"/>
</dbReference>
<keyword evidence="2" id="KW-1185">Reference proteome</keyword>